<organism evidence="13 14">
    <name type="scientific">Tetrahymena thermophila (strain SB210)</name>
    <dbReference type="NCBI Taxonomy" id="312017"/>
    <lineage>
        <taxon>Eukaryota</taxon>
        <taxon>Sar</taxon>
        <taxon>Alveolata</taxon>
        <taxon>Ciliophora</taxon>
        <taxon>Intramacronucleata</taxon>
        <taxon>Oligohymenophorea</taxon>
        <taxon>Hymenostomatida</taxon>
        <taxon>Tetrahymenina</taxon>
        <taxon>Tetrahymenidae</taxon>
        <taxon>Tetrahymena</taxon>
    </lineage>
</organism>
<dbReference type="eggNOG" id="KOG1774">
    <property type="taxonomic scope" value="Eukaryota"/>
</dbReference>
<dbReference type="KEGG" id="tet:TTHERM_00467959"/>
<keyword evidence="5 11" id="KW-0507">mRNA processing</keyword>
<dbReference type="GO" id="GO:0005687">
    <property type="term" value="C:U4 snRNP"/>
    <property type="evidence" value="ECO:0007669"/>
    <property type="project" value="UniProtKB-UniRule"/>
</dbReference>
<name>A4VCU1_TETTS</name>
<dbReference type="GO" id="GO:0005737">
    <property type="term" value="C:cytoplasm"/>
    <property type="evidence" value="ECO:0007669"/>
    <property type="project" value="UniProtKB-SubCell"/>
</dbReference>
<keyword evidence="6 11" id="KW-0747">Spliceosome</keyword>
<reference evidence="14" key="1">
    <citation type="journal article" date="2006" name="PLoS Biol.">
        <title>Macronuclear genome sequence of the ciliate Tetrahymena thermophila, a model eukaryote.</title>
        <authorList>
            <person name="Eisen J.A."/>
            <person name="Coyne R.S."/>
            <person name="Wu M."/>
            <person name="Wu D."/>
            <person name="Thiagarajan M."/>
            <person name="Wortman J.R."/>
            <person name="Badger J.H."/>
            <person name="Ren Q."/>
            <person name="Amedeo P."/>
            <person name="Jones K.M."/>
            <person name="Tallon L.J."/>
            <person name="Delcher A.L."/>
            <person name="Salzberg S.L."/>
            <person name="Silva J.C."/>
            <person name="Haas B.J."/>
            <person name="Majoros W.H."/>
            <person name="Farzad M."/>
            <person name="Carlton J.M."/>
            <person name="Smith R.K. Jr."/>
            <person name="Garg J."/>
            <person name="Pearlman R.E."/>
            <person name="Karrer K.M."/>
            <person name="Sun L."/>
            <person name="Manning G."/>
            <person name="Elde N.C."/>
            <person name="Turkewitz A.P."/>
            <person name="Asai D.J."/>
            <person name="Wilkes D.E."/>
            <person name="Wang Y."/>
            <person name="Cai H."/>
            <person name="Collins K."/>
            <person name="Stewart B.A."/>
            <person name="Lee S.R."/>
            <person name="Wilamowska K."/>
            <person name="Weinberg Z."/>
            <person name="Ruzzo W.L."/>
            <person name="Wloga D."/>
            <person name="Gaertig J."/>
            <person name="Frankel J."/>
            <person name="Tsao C.-C."/>
            <person name="Gorovsky M.A."/>
            <person name="Keeling P.J."/>
            <person name="Waller R.F."/>
            <person name="Patron N.J."/>
            <person name="Cherry J.M."/>
            <person name="Stover N.A."/>
            <person name="Krieger C.J."/>
            <person name="del Toro C."/>
            <person name="Ryder H.F."/>
            <person name="Williamson S.C."/>
            <person name="Barbeau R.A."/>
            <person name="Hamilton E.P."/>
            <person name="Orias E."/>
        </authorList>
    </citation>
    <scope>NUCLEOTIDE SEQUENCE [LARGE SCALE GENOMIC DNA]</scope>
    <source>
        <strain evidence="14">SB210</strain>
    </source>
</reference>
<dbReference type="Gene3D" id="2.30.30.100">
    <property type="match status" value="1"/>
</dbReference>
<dbReference type="GO" id="GO:0000387">
    <property type="term" value="P:spliceosomal snRNP assembly"/>
    <property type="evidence" value="ECO:0007669"/>
    <property type="project" value="UniProtKB-UniRule"/>
</dbReference>
<keyword evidence="9 11" id="KW-0539">Nucleus</keyword>
<comment type="subcellular location">
    <subcellularLocation>
        <location evidence="2">Cytoplasm</location>
    </subcellularLocation>
    <subcellularLocation>
        <location evidence="1 11">Nucleus</location>
    </subcellularLocation>
</comment>
<keyword evidence="8 11" id="KW-0508">mRNA splicing</keyword>
<evidence type="ECO:0000256" key="7">
    <source>
        <dbReference type="ARBA" id="ARBA00022884"/>
    </source>
</evidence>
<evidence type="ECO:0000313" key="13">
    <source>
        <dbReference type="EMBL" id="EDK31351.2"/>
    </source>
</evidence>
<evidence type="ECO:0000256" key="6">
    <source>
        <dbReference type="ARBA" id="ARBA00022728"/>
    </source>
</evidence>
<dbReference type="SMART" id="SM00651">
    <property type="entry name" value="Sm"/>
    <property type="match status" value="1"/>
</dbReference>
<dbReference type="GO" id="GO:0003723">
    <property type="term" value="F:RNA binding"/>
    <property type="evidence" value="ECO:0007669"/>
    <property type="project" value="UniProtKB-KW"/>
</dbReference>
<dbReference type="InterPro" id="IPR027078">
    <property type="entry name" value="snRNP-E"/>
</dbReference>
<evidence type="ECO:0000256" key="2">
    <source>
        <dbReference type="ARBA" id="ARBA00004496"/>
    </source>
</evidence>
<evidence type="ECO:0000313" key="14">
    <source>
        <dbReference type="Proteomes" id="UP000009168"/>
    </source>
</evidence>
<evidence type="ECO:0000259" key="12">
    <source>
        <dbReference type="PROSITE" id="PS52002"/>
    </source>
</evidence>
<keyword evidence="10 11" id="KW-0687">Ribonucleoprotein</keyword>
<dbReference type="CDD" id="cd01718">
    <property type="entry name" value="Sm_E"/>
    <property type="match status" value="1"/>
</dbReference>
<evidence type="ECO:0000256" key="9">
    <source>
        <dbReference type="ARBA" id="ARBA00023242"/>
    </source>
</evidence>
<dbReference type="OrthoDB" id="25620at2759"/>
<evidence type="ECO:0000256" key="11">
    <source>
        <dbReference type="RuleBase" id="RU365053"/>
    </source>
</evidence>
<keyword evidence="4" id="KW-0963">Cytoplasm</keyword>
<protein>
    <recommendedName>
        <fullName evidence="11">Small nuclear ribonucleoprotein E</fullName>
        <shortName evidence="11">snRNP-E</shortName>
    </recommendedName>
    <alternativeName>
        <fullName evidence="11">Sm protein E</fullName>
    </alternativeName>
</protein>
<dbReference type="GO" id="GO:0005685">
    <property type="term" value="C:U1 snRNP"/>
    <property type="evidence" value="ECO:0007669"/>
    <property type="project" value="UniProtKB-UniRule"/>
</dbReference>
<dbReference type="SUPFAM" id="SSF50182">
    <property type="entry name" value="Sm-like ribonucleoproteins"/>
    <property type="match status" value="1"/>
</dbReference>
<dbReference type="Proteomes" id="UP000009168">
    <property type="component" value="Unassembled WGS sequence"/>
</dbReference>
<dbReference type="Pfam" id="PF01423">
    <property type="entry name" value="LSM"/>
    <property type="match status" value="1"/>
</dbReference>
<comment type="function">
    <text evidence="11">Plays a role in pre-mRNA splicing as a core component of the spliceosomal U1, U2, U4 and U5 small nuclear ribonucleoproteins (snRNPs), the building blocks of the spliceosome.</text>
</comment>
<dbReference type="GO" id="GO:0005681">
    <property type="term" value="C:spliceosomal complex"/>
    <property type="evidence" value="ECO:0007669"/>
    <property type="project" value="UniProtKB-KW"/>
</dbReference>
<dbReference type="GO" id="GO:0046540">
    <property type="term" value="C:U4/U6 x U5 tri-snRNP complex"/>
    <property type="evidence" value="ECO:0007669"/>
    <property type="project" value="UniProtKB-UniRule"/>
</dbReference>
<evidence type="ECO:0000256" key="1">
    <source>
        <dbReference type="ARBA" id="ARBA00004123"/>
    </source>
</evidence>
<dbReference type="GO" id="GO:0005682">
    <property type="term" value="C:U5 snRNP"/>
    <property type="evidence" value="ECO:0007669"/>
    <property type="project" value="UniProtKB-UniRule"/>
</dbReference>
<dbReference type="GeneID" id="7830492"/>
<keyword evidence="7 11" id="KW-0694">RNA-binding</keyword>
<dbReference type="InterPro" id="IPR010920">
    <property type="entry name" value="LSM_dom_sf"/>
</dbReference>
<dbReference type="STRING" id="312017.A4VCU1"/>
<keyword evidence="14" id="KW-1185">Reference proteome</keyword>
<dbReference type="RefSeq" id="XP_001471048.2">
    <property type="nucleotide sequence ID" value="XM_001470998.2"/>
</dbReference>
<evidence type="ECO:0000256" key="5">
    <source>
        <dbReference type="ARBA" id="ARBA00022664"/>
    </source>
</evidence>
<proteinExistence type="inferred from homology"/>
<dbReference type="HOGENOM" id="CLU_1839199_0_0_1"/>
<dbReference type="FunCoup" id="A4VCU1">
    <property type="interactions" value="449"/>
</dbReference>
<dbReference type="GO" id="GO:0005686">
    <property type="term" value="C:U2 snRNP"/>
    <property type="evidence" value="ECO:0007669"/>
    <property type="project" value="UniProtKB-UniRule"/>
</dbReference>
<dbReference type="InterPro" id="IPR001163">
    <property type="entry name" value="Sm_dom_euk/arc"/>
</dbReference>
<accession>A4VCU1</accession>
<gene>
    <name evidence="13" type="ORF">TTHERM_00467959</name>
</gene>
<sequence>MSKKQTKTITNPLTTIFGFLQKQVRVQIWLFENTEIKLEGKIIGFDEYMNMVLDETSEVDCKTNQKREIGRILLKGENITLIRNLDEVVM</sequence>
<dbReference type="PROSITE" id="PS52002">
    <property type="entry name" value="SM"/>
    <property type="match status" value="1"/>
</dbReference>
<dbReference type="AlphaFoldDB" id="A4VCU1"/>
<dbReference type="EMBL" id="GG662441">
    <property type="protein sequence ID" value="EDK31351.2"/>
    <property type="molecule type" value="Genomic_DNA"/>
</dbReference>
<evidence type="ECO:0000256" key="10">
    <source>
        <dbReference type="ARBA" id="ARBA00023274"/>
    </source>
</evidence>
<evidence type="ECO:0000256" key="3">
    <source>
        <dbReference type="ARBA" id="ARBA00006850"/>
    </source>
</evidence>
<dbReference type="PANTHER" id="PTHR11193">
    <property type="entry name" value="SMALL NUCLEAR RIBONUCLEOPROTEIN E"/>
    <property type="match status" value="1"/>
</dbReference>
<feature type="domain" description="Sm" evidence="12">
    <location>
        <begin position="13"/>
        <end position="88"/>
    </location>
</feature>
<evidence type="ECO:0000256" key="4">
    <source>
        <dbReference type="ARBA" id="ARBA00022490"/>
    </source>
</evidence>
<dbReference type="InParanoid" id="A4VCU1"/>
<comment type="similarity">
    <text evidence="3 11">Belongs to the snRNP Sm proteins family.</text>
</comment>
<evidence type="ECO:0000256" key="8">
    <source>
        <dbReference type="ARBA" id="ARBA00023187"/>
    </source>
</evidence>
<dbReference type="InterPro" id="IPR047575">
    <property type="entry name" value="Sm"/>
</dbReference>